<dbReference type="EMBL" id="BAABME010001874">
    <property type="protein sequence ID" value="GAA0151901.1"/>
    <property type="molecule type" value="Genomic_DNA"/>
</dbReference>
<evidence type="ECO:0000313" key="2">
    <source>
        <dbReference type="EMBL" id="GAA0151901.1"/>
    </source>
</evidence>
<dbReference type="AlphaFoldDB" id="A0AAV3PLM1"/>
<accession>A0AAV3PLM1</accession>
<dbReference type="Proteomes" id="UP001454036">
    <property type="component" value="Unassembled WGS sequence"/>
</dbReference>
<comment type="caution">
    <text evidence="2">The sequence shown here is derived from an EMBL/GenBank/DDBJ whole genome shotgun (WGS) entry which is preliminary data.</text>
</comment>
<sequence length="187" mass="22264">MLVATIEEAKNRISQIEYIFCHQLYPNLQSKSESLHKIYYEERKDAEDEYKVNEKSLLLQTDELREKLKQKTNEVNVGKEVQLNLENIIRSKDLMLIDKDRMLKELKETSGMIESRDSERKQNEQLLRKYEKENRLLLTGKKREDLVKQNDSLMVKLKDLQHNVDRLQVNLQERSNESDEGMASHEK</sequence>
<gene>
    <name evidence="2" type="ORF">LIER_10518</name>
</gene>
<evidence type="ECO:0000313" key="3">
    <source>
        <dbReference type="Proteomes" id="UP001454036"/>
    </source>
</evidence>
<evidence type="ECO:0000256" key="1">
    <source>
        <dbReference type="SAM" id="Coils"/>
    </source>
</evidence>
<keyword evidence="3" id="KW-1185">Reference proteome</keyword>
<reference evidence="2 3" key="1">
    <citation type="submission" date="2024-01" db="EMBL/GenBank/DDBJ databases">
        <title>The complete chloroplast genome sequence of Lithospermum erythrorhizon: insights into the phylogenetic relationship among Boraginaceae species and the maternal lineages of purple gromwells.</title>
        <authorList>
            <person name="Okada T."/>
            <person name="Watanabe K."/>
        </authorList>
    </citation>
    <scope>NUCLEOTIDE SEQUENCE [LARGE SCALE GENOMIC DNA]</scope>
</reference>
<protein>
    <submittedName>
        <fullName evidence="2">Uncharacterized protein</fullName>
    </submittedName>
</protein>
<keyword evidence="1" id="KW-0175">Coiled coil</keyword>
<feature type="coiled-coil region" evidence="1">
    <location>
        <begin position="113"/>
        <end position="177"/>
    </location>
</feature>
<organism evidence="2 3">
    <name type="scientific">Lithospermum erythrorhizon</name>
    <name type="common">Purple gromwell</name>
    <name type="synonym">Lithospermum officinale var. erythrorhizon</name>
    <dbReference type="NCBI Taxonomy" id="34254"/>
    <lineage>
        <taxon>Eukaryota</taxon>
        <taxon>Viridiplantae</taxon>
        <taxon>Streptophyta</taxon>
        <taxon>Embryophyta</taxon>
        <taxon>Tracheophyta</taxon>
        <taxon>Spermatophyta</taxon>
        <taxon>Magnoliopsida</taxon>
        <taxon>eudicotyledons</taxon>
        <taxon>Gunneridae</taxon>
        <taxon>Pentapetalae</taxon>
        <taxon>asterids</taxon>
        <taxon>lamiids</taxon>
        <taxon>Boraginales</taxon>
        <taxon>Boraginaceae</taxon>
        <taxon>Boraginoideae</taxon>
        <taxon>Lithospermeae</taxon>
        <taxon>Lithospermum</taxon>
    </lineage>
</organism>
<proteinExistence type="predicted"/>
<name>A0AAV3PLM1_LITER</name>